<dbReference type="Pfam" id="PF09361">
    <property type="entry name" value="Phasin_2"/>
    <property type="match status" value="1"/>
</dbReference>
<evidence type="ECO:0000313" key="3">
    <source>
        <dbReference type="EMBL" id="MFC0409569.1"/>
    </source>
</evidence>
<reference evidence="3 4" key="1">
    <citation type="submission" date="2024-09" db="EMBL/GenBank/DDBJ databases">
        <authorList>
            <person name="Sun Q."/>
            <person name="Mori K."/>
        </authorList>
    </citation>
    <scope>NUCLEOTIDE SEQUENCE [LARGE SCALE GENOMIC DNA]</scope>
    <source>
        <strain evidence="3 4">TBRC 5777</strain>
    </source>
</reference>
<comment type="caution">
    <text evidence="3">The sequence shown here is derived from an EMBL/GenBank/DDBJ whole genome shotgun (WGS) entry which is preliminary data.</text>
</comment>
<evidence type="ECO:0000313" key="4">
    <source>
        <dbReference type="Proteomes" id="UP001589865"/>
    </source>
</evidence>
<keyword evidence="4" id="KW-1185">Reference proteome</keyword>
<name>A0ABV6JV14_9PROT</name>
<organism evidence="3 4">
    <name type="scientific">Roseomonas elaeocarpi</name>
    <dbReference type="NCBI Taxonomy" id="907779"/>
    <lineage>
        <taxon>Bacteria</taxon>
        <taxon>Pseudomonadati</taxon>
        <taxon>Pseudomonadota</taxon>
        <taxon>Alphaproteobacteria</taxon>
        <taxon>Acetobacterales</taxon>
        <taxon>Roseomonadaceae</taxon>
        <taxon>Roseomonas</taxon>
    </lineage>
</organism>
<feature type="region of interest" description="Disordered" evidence="1">
    <location>
        <begin position="1"/>
        <end position="27"/>
    </location>
</feature>
<feature type="domain" description="Phasin" evidence="2">
    <location>
        <begin position="51"/>
        <end position="149"/>
    </location>
</feature>
<evidence type="ECO:0000259" key="2">
    <source>
        <dbReference type="Pfam" id="PF09361"/>
    </source>
</evidence>
<gene>
    <name evidence="3" type="ORF">ACFFGY_15055</name>
</gene>
<dbReference type="NCBIfam" id="TIGR01841">
    <property type="entry name" value="phasin"/>
    <property type="match status" value="1"/>
</dbReference>
<evidence type="ECO:0000256" key="1">
    <source>
        <dbReference type="SAM" id="MobiDB-lite"/>
    </source>
</evidence>
<protein>
    <submittedName>
        <fullName evidence="3">Phasin family protein</fullName>
    </submittedName>
</protein>
<dbReference type="Proteomes" id="UP001589865">
    <property type="component" value="Unassembled WGS sequence"/>
</dbReference>
<dbReference type="RefSeq" id="WP_377045320.1">
    <property type="nucleotide sequence ID" value="NZ_JBHLUN010000010.1"/>
</dbReference>
<proteinExistence type="predicted"/>
<dbReference type="EMBL" id="JBHLUN010000010">
    <property type="protein sequence ID" value="MFC0409569.1"/>
    <property type="molecule type" value="Genomic_DNA"/>
</dbReference>
<sequence>MSDTPFNNPASGTSGSGGSDSGSSATSAVSAVMDPLRLFKDMRMPAMPDLEALASAQRRNLEALSAANRVALEGAQAVAKRHMEILQQSMSEMTDAMRSVGDLSDPQNKASKQAEVLKNSYERAVGNMREIADLIQRSNTEAMGLLNRRFTEAMEEVRTLVARKDGQG</sequence>
<dbReference type="InterPro" id="IPR018968">
    <property type="entry name" value="Phasin"/>
</dbReference>
<dbReference type="InterPro" id="IPR010127">
    <property type="entry name" value="Phasin_subfam-1"/>
</dbReference>
<accession>A0ABV6JV14</accession>